<organism evidence="1 2">
    <name type="scientific">Lentinula aff. lateritia</name>
    <dbReference type="NCBI Taxonomy" id="2804960"/>
    <lineage>
        <taxon>Eukaryota</taxon>
        <taxon>Fungi</taxon>
        <taxon>Dikarya</taxon>
        <taxon>Basidiomycota</taxon>
        <taxon>Agaricomycotina</taxon>
        <taxon>Agaricomycetes</taxon>
        <taxon>Agaricomycetidae</taxon>
        <taxon>Agaricales</taxon>
        <taxon>Marasmiineae</taxon>
        <taxon>Omphalotaceae</taxon>
        <taxon>Lentinula</taxon>
    </lineage>
</organism>
<proteinExistence type="predicted"/>
<dbReference type="Proteomes" id="UP001163835">
    <property type="component" value="Unassembled WGS sequence"/>
</dbReference>
<name>A0ACC1TSB8_9AGAR</name>
<accession>A0ACC1TSB8</accession>
<evidence type="ECO:0000313" key="2">
    <source>
        <dbReference type="Proteomes" id="UP001163835"/>
    </source>
</evidence>
<evidence type="ECO:0000313" key="1">
    <source>
        <dbReference type="EMBL" id="KAJ3807481.1"/>
    </source>
</evidence>
<sequence length="356" mass="38991">MRLKFLSALLLSILTSSLCHDHVTRSEKRSVVVETIHRFAPNLNISLENLAVRQTGEIIVTFDSEPTIYQIEPEINGTGTCIYTFEGYTDLHGIVEVQPDQFYVTAGNLSLVTHIDVLGSCSVFHVNMTRFPEYVEVNKVADFPNSRILNGMALLSKEEGLVYIADSRVGIVNILNVNTGENFVAINDSLTNQPPGASEISNCVHGVHVVQLTPYSQKYLYFSNYAQGIIGRVPIYDSGLASGAAEVVAGNLTTPEDFILDTEGNIFLALFQANQFIRIDAHTHKITVLAGSPNSSEYKWAAAVKFGRKESDKNSLYATIDGGYLESDNVGGALFRIRGGDIAVNEKDNVGDSQEF</sequence>
<comment type="caution">
    <text evidence="1">The sequence shown here is derived from an EMBL/GenBank/DDBJ whole genome shotgun (WGS) entry which is preliminary data.</text>
</comment>
<keyword evidence="2" id="KW-1185">Reference proteome</keyword>
<dbReference type="EMBL" id="MU795302">
    <property type="protein sequence ID" value="KAJ3807481.1"/>
    <property type="molecule type" value="Genomic_DNA"/>
</dbReference>
<protein>
    <submittedName>
        <fullName evidence="1">Uncharacterized protein</fullName>
    </submittedName>
</protein>
<reference evidence="1" key="1">
    <citation type="submission" date="2022-09" db="EMBL/GenBank/DDBJ databases">
        <title>A Global Phylogenomic Analysis of the Shiitake Genus Lentinula.</title>
        <authorList>
            <consortium name="DOE Joint Genome Institute"/>
            <person name="Sierra-Patev S."/>
            <person name="Min B."/>
            <person name="Naranjo-Ortiz M."/>
            <person name="Looney B."/>
            <person name="Konkel Z."/>
            <person name="Slot J.C."/>
            <person name="Sakamoto Y."/>
            <person name="Steenwyk J.L."/>
            <person name="Rokas A."/>
            <person name="Carro J."/>
            <person name="Camarero S."/>
            <person name="Ferreira P."/>
            <person name="Molpeceres G."/>
            <person name="Ruiz-Duenas F.J."/>
            <person name="Serrano A."/>
            <person name="Henrissat B."/>
            <person name="Drula E."/>
            <person name="Hughes K.W."/>
            <person name="Mata J.L."/>
            <person name="Ishikawa N.K."/>
            <person name="Vargas-Isla R."/>
            <person name="Ushijima S."/>
            <person name="Smith C.A."/>
            <person name="Ahrendt S."/>
            <person name="Andreopoulos W."/>
            <person name="He G."/>
            <person name="Labutti K."/>
            <person name="Lipzen A."/>
            <person name="Ng V."/>
            <person name="Riley R."/>
            <person name="Sandor L."/>
            <person name="Barry K."/>
            <person name="Martinez A.T."/>
            <person name="Xiao Y."/>
            <person name="Gibbons J.G."/>
            <person name="Terashima K."/>
            <person name="Grigoriev I.V."/>
            <person name="Hibbett D.S."/>
        </authorList>
    </citation>
    <scope>NUCLEOTIDE SEQUENCE</scope>
    <source>
        <strain evidence="1">TMI1499</strain>
    </source>
</reference>
<gene>
    <name evidence="1" type="ORF">F5876DRAFT_79672</name>
</gene>